<dbReference type="InterPro" id="IPR036264">
    <property type="entry name" value="Bact_exopeptidase_dim_dom"/>
</dbReference>
<dbReference type="Gene3D" id="3.30.70.360">
    <property type="match status" value="1"/>
</dbReference>
<reference evidence="3" key="1">
    <citation type="journal article" date="2019" name="Int. J. Syst. Evol. Microbiol.">
        <title>The Global Catalogue of Microorganisms (GCM) 10K type strain sequencing project: providing services to taxonomists for standard genome sequencing and annotation.</title>
        <authorList>
            <consortium name="The Broad Institute Genomics Platform"/>
            <consortium name="The Broad Institute Genome Sequencing Center for Infectious Disease"/>
            <person name="Wu L."/>
            <person name="Ma J."/>
        </authorList>
    </citation>
    <scope>NUCLEOTIDE SEQUENCE [LARGE SCALE GENOMIC DNA]</scope>
    <source>
        <strain evidence="3">CGMCC 1.16305</strain>
    </source>
</reference>
<sequence length="396" mass="43639">MSAVVSTELADWAIKHRRHLHQYPELSGKEFETCQYIKQCLTDLNIDILDYEPPSVVGYLKGTEDAGTVALRADIDALPILEEGDKSYISKRPGIAHMCGHDGHTAIMLATAKWLSEHRDEVKPNVIFIFQSSEEDFPSGAEALVKQGVVDHADAVFGLHLMQSLPKGKVGVCHGMAMSAADDFTITIQGKGGHGSMPHDTVDPTYIAGHIILALQSIVSRRLDPLFPAVVSIGKMEAGNAYNVIPDKVTIGGSIRSFSNETRSAISHEMEKIVKGICQSYDAAGFVEFGWGAPPVVNDREMSEYAKEIIIKTFGETVYERTGPMMASEDFSYYLEKQKGAYLFVGMGGEKSTYPHHHPRFDIDEDTIPTAIELFVQIVTKFDSAISKRPQMNLNE</sequence>
<dbReference type="Gene3D" id="3.40.630.10">
    <property type="entry name" value="Zn peptidases"/>
    <property type="match status" value="1"/>
</dbReference>
<accession>A0ABW2Q095</accession>
<keyword evidence="3" id="KW-1185">Reference proteome</keyword>
<dbReference type="InterPro" id="IPR011650">
    <property type="entry name" value="Peptidase_M20_dimer"/>
</dbReference>
<evidence type="ECO:0000259" key="1">
    <source>
        <dbReference type="Pfam" id="PF07687"/>
    </source>
</evidence>
<dbReference type="EMBL" id="JBHTCO010000041">
    <property type="protein sequence ID" value="MFC7395012.1"/>
    <property type="molecule type" value="Genomic_DNA"/>
</dbReference>
<dbReference type="SUPFAM" id="SSF53187">
    <property type="entry name" value="Zn-dependent exopeptidases"/>
    <property type="match status" value="1"/>
</dbReference>
<dbReference type="SUPFAM" id="SSF55031">
    <property type="entry name" value="Bacterial exopeptidase dimerisation domain"/>
    <property type="match status" value="1"/>
</dbReference>
<organism evidence="2 3">
    <name type="scientific">Scopulibacillus cellulosilyticus</name>
    <dbReference type="NCBI Taxonomy" id="2665665"/>
    <lineage>
        <taxon>Bacteria</taxon>
        <taxon>Bacillati</taxon>
        <taxon>Bacillota</taxon>
        <taxon>Bacilli</taxon>
        <taxon>Bacillales</taxon>
        <taxon>Sporolactobacillaceae</taxon>
        <taxon>Scopulibacillus</taxon>
    </lineage>
</organism>
<dbReference type="Pfam" id="PF01546">
    <property type="entry name" value="Peptidase_M20"/>
    <property type="match status" value="1"/>
</dbReference>
<proteinExistence type="predicted"/>
<dbReference type="Pfam" id="PF07687">
    <property type="entry name" value="M20_dimer"/>
    <property type="match status" value="1"/>
</dbReference>
<comment type="caution">
    <text evidence="2">The sequence shown here is derived from an EMBL/GenBank/DDBJ whole genome shotgun (WGS) entry which is preliminary data.</text>
</comment>
<dbReference type="NCBIfam" id="TIGR01891">
    <property type="entry name" value="amidohydrolases"/>
    <property type="match status" value="1"/>
</dbReference>
<dbReference type="PANTHER" id="PTHR11014:SF63">
    <property type="entry name" value="METALLOPEPTIDASE, PUTATIVE (AFU_ORTHOLOGUE AFUA_6G09600)-RELATED"/>
    <property type="match status" value="1"/>
</dbReference>
<name>A0ABW2Q095_9BACL</name>
<dbReference type="InterPro" id="IPR002933">
    <property type="entry name" value="Peptidase_M20"/>
</dbReference>
<feature type="domain" description="Peptidase M20 dimerisation" evidence="1">
    <location>
        <begin position="183"/>
        <end position="278"/>
    </location>
</feature>
<dbReference type="RefSeq" id="WP_380969072.1">
    <property type="nucleotide sequence ID" value="NZ_JBHTCO010000041.1"/>
</dbReference>
<dbReference type="PIRSF" id="PIRSF005962">
    <property type="entry name" value="Pept_M20D_amidohydro"/>
    <property type="match status" value="1"/>
</dbReference>
<dbReference type="Proteomes" id="UP001596505">
    <property type="component" value="Unassembled WGS sequence"/>
</dbReference>
<evidence type="ECO:0000313" key="3">
    <source>
        <dbReference type="Proteomes" id="UP001596505"/>
    </source>
</evidence>
<gene>
    <name evidence="2" type="ORF">ACFQRG_19045</name>
</gene>
<dbReference type="PANTHER" id="PTHR11014">
    <property type="entry name" value="PEPTIDASE M20 FAMILY MEMBER"/>
    <property type="match status" value="1"/>
</dbReference>
<evidence type="ECO:0000313" key="2">
    <source>
        <dbReference type="EMBL" id="MFC7395012.1"/>
    </source>
</evidence>
<protein>
    <submittedName>
        <fullName evidence="2">M20 family metallopeptidase</fullName>
    </submittedName>
</protein>
<dbReference type="InterPro" id="IPR017439">
    <property type="entry name" value="Amidohydrolase"/>
</dbReference>